<keyword evidence="1" id="KW-0732">Signal</keyword>
<keyword evidence="3" id="KW-1185">Reference proteome</keyword>
<evidence type="ECO:0000313" key="3">
    <source>
        <dbReference type="Proteomes" id="UP000319514"/>
    </source>
</evidence>
<protein>
    <recommendedName>
        <fullName evidence="4">Secreted protein</fullName>
    </recommendedName>
</protein>
<accession>A0A542ZGZ2</accession>
<dbReference type="Proteomes" id="UP000319514">
    <property type="component" value="Unassembled WGS sequence"/>
</dbReference>
<gene>
    <name evidence="2" type="ORF">FB474_0953</name>
</gene>
<proteinExistence type="predicted"/>
<feature type="signal peptide" evidence="1">
    <location>
        <begin position="1"/>
        <end position="31"/>
    </location>
</feature>
<comment type="caution">
    <text evidence="2">The sequence shown here is derived from an EMBL/GenBank/DDBJ whole genome shotgun (WGS) entry which is preliminary data.</text>
</comment>
<sequence>MSPRLSRRQLLQGMVAAIALLEAGAAPAARAAGLGDLVPTGVALLPPGVAPTLGAFADTLIPGEKRSLGDRVVAGAAPGAGAVQAGALALLTMPEAGMELLLPELSTLLNAEATAWAAAHAIVPDPTVPPMVALPFEARTGLVGSLLDPAHADQQVWILLALMTFIAFHTAGFEHTQEAVAHHHPGLSRLRFPAPDPDGLYRFPAFSYARQLADCHPATTASGSPA</sequence>
<feature type="chain" id="PRO_5021703495" description="Secreted protein" evidence="1">
    <location>
        <begin position="32"/>
        <end position="226"/>
    </location>
</feature>
<dbReference type="InterPro" id="IPR006311">
    <property type="entry name" value="TAT_signal"/>
</dbReference>
<reference evidence="2 3" key="1">
    <citation type="submission" date="2019-06" db="EMBL/GenBank/DDBJ databases">
        <title>Sequencing the genomes of 1000 actinobacteria strains.</title>
        <authorList>
            <person name="Klenk H.-P."/>
        </authorList>
    </citation>
    <scope>NUCLEOTIDE SEQUENCE [LARGE SCALE GENOMIC DNA]</scope>
    <source>
        <strain evidence="2 3">DSM 18082</strain>
    </source>
</reference>
<dbReference type="AlphaFoldDB" id="A0A542ZGZ2"/>
<dbReference type="EMBL" id="VFOQ01000001">
    <property type="protein sequence ID" value="TQL59594.1"/>
    <property type="molecule type" value="Genomic_DNA"/>
</dbReference>
<evidence type="ECO:0000256" key="1">
    <source>
        <dbReference type="SAM" id="SignalP"/>
    </source>
</evidence>
<dbReference type="RefSeq" id="WP_221632428.1">
    <property type="nucleotide sequence ID" value="NZ_BAAAKX010000004.1"/>
</dbReference>
<organism evidence="2 3">
    <name type="scientific">Oryzihumus leptocrescens</name>
    <dbReference type="NCBI Taxonomy" id="297536"/>
    <lineage>
        <taxon>Bacteria</taxon>
        <taxon>Bacillati</taxon>
        <taxon>Actinomycetota</taxon>
        <taxon>Actinomycetes</taxon>
        <taxon>Micrococcales</taxon>
        <taxon>Intrasporangiaceae</taxon>
        <taxon>Oryzihumus</taxon>
    </lineage>
</organism>
<dbReference type="Pfam" id="PF19449">
    <property type="entry name" value="DUF5987"/>
    <property type="match status" value="1"/>
</dbReference>
<evidence type="ECO:0000313" key="2">
    <source>
        <dbReference type="EMBL" id="TQL59594.1"/>
    </source>
</evidence>
<dbReference type="PROSITE" id="PS51318">
    <property type="entry name" value="TAT"/>
    <property type="match status" value="1"/>
</dbReference>
<name>A0A542ZGZ2_9MICO</name>
<evidence type="ECO:0008006" key="4">
    <source>
        <dbReference type="Google" id="ProtNLM"/>
    </source>
</evidence>
<dbReference type="InterPro" id="IPR046029">
    <property type="entry name" value="DUF5987"/>
</dbReference>